<gene>
    <name evidence="7" type="ORF">DFR70_101212</name>
</gene>
<dbReference type="PRINTS" id="PR00400">
    <property type="entry name" value="TETREPRESSOR"/>
</dbReference>
<dbReference type="InterPro" id="IPR003012">
    <property type="entry name" value="Tet_transcr_reg_TetR"/>
</dbReference>
<dbReference type="InterPro" id="IPR004111">
    <property type="entry name" value="Repressor_TetR_C"/>
</dbReference>
<reference evidence="7 8" key="1">
    <citation type="submission" date="2018-05" db="EMBL/GenBank/DDBJ databases">
        <title>Genomic Encyclopedia of Type Strains, Phase IV (KMG-IV): sequencing the most valuable type-strain genomes for metagenomic binning, comparative biology and taxonomic classification.</title>
        <authorList>
            <person name="Goeker M."/>
        </authorList>
    </citation>
    <scope>NUCLEOTIDE SEQUENCE [LARGE SCALE GENOMIC DNA]</scope>
    <source>
        <strain evidence="7 8">DSM 44704</strain>
    </source>
</reference>
<dbReference type="InterPro" id="IPR036271">
    <property type="entry name" value="Tet_transcr_reg_TetR-rel_C_sf"/>
</dbReference>
<evidence type="ECO:0000256" key="5">
    <source>
        <dbReference type="PROSITE-ProRule" id="PRU00335"/>
    </source>
</evidence>
<dbReference type="InterPro" id="IPR001647">
    <property type="entry name" value="HTH_TetR"/>
</dbReference>
<evidence type="ECO:0000313" key="7">
    <source>
        <dbReference type="EMBL" id="PXX70791.1"/>
    </source>
</evidence>
<accession>A0A318K8E4</accession>
<proteinExistence type="predicted"/>
<evidence type="ECO:0000256" key="1">
    <source>
        <dbReference type="ARBA" id="ARBA00022491"/>
    </source>
</evidence>
<dbReference type="PRINTS" id="PR00455">
    <property type="entry name" value="HTHTETR"/>
</dbReference>
<evidence type="ECO:0000256" key="4">
    <source>
        <dbReference type="ARBA" id="ARBA00023163"/>
    </source>
</evidence>
<dbReference type="Proteomes" id="UP000247569">
    <property type="component" value="Unassembled WGS sequence"/>
</dbReference>
<dbReference type="GO" id="GO:0003700">
    <property type="term" value="F:DNA-binding transcription factor activity"/>
    <property type="evidence" value="ECO:0007669"/>
    <property type="project" value="TreeGrafter"/>
</dbReference>
<dbReference type="PANTHER" id="PTHR30055:SF151">
    <property type="entry name" value="TRANSCRIPTIONAL REGULATORY PROTEIN"/>
    <property type="match status" value="1"/>
</dbReference>
<dbReference type="InterPro" id="IPR050109">
    <property type="entry name" value="HTH-type_TetR-like_transc_reg"/>
</dbReference>
<dbReference type="Gene3D" id="1.10.357.10">
    <property type="entry name" value="Tetracycline Repressor, domain 2"/>
    <property type="match status" value="1"/>
</dbReference>
<feature type="DNA-binding region" description="H-T-H motif" evidence="5">
    <location>
        <begin position="23"/>
        <end position="42"/>
    </location>
</feature>
<dbReference type="PROSITE" id="PS50977">
    <property type="entry name" value="HTH_TETR_2"/>
    <property type="match status" value="1"/>
</dbReference>
<evidence type="ECO:0000313" key="8">
    <source>
        <dbReference type="Proteomes" id="UP000247569"/>
    </source>
</evidence>
<dbReference type="PANTHER" id="PTHR30055">
    <property type="entry name" value="HTH-TYPE TRANSCRIPTIONAL REGULATOR RUTR"/>
    <property type="match status" value="1"/>
</dbReference>
<dbReference type="Pfam" id="PF02909">
    <property type="entry name" value="TetR_C_1"/>
    <property type="match status" value="1"/>
</dbReference>
<keyword evidence="1" id="KW-0678">Repressor</keyword>
<organism evidence="7 8">
    <name type="scientific">Nocardia tenerifensis</name>
    <dbReference type="NCBI Taxonomy" id="228006"/>
    <lineage>
        <taxon>Bacteria</taxon>
        <taxon>Bacillati</taxon>
        <taxon>Actinomycetota</taxon>
        <taxon>Actinomycetes</taxon>
        <taxon>Mycobacteriales</taxon>
        <taxon>Nocardiaceae</taxon>
        <taxon>Nocardia</taxon>
    </lineage>
</organism>
<evidence type="ECO:0000256" key="2">
    <source>
        <dbReference type="ARBA" id="ARBA00023015"/>
    </source>
</evidence>
<dbReference type="AlphaFoldDB" id="A0A318K8E4"/>
<keyword evidence="8" id="KW-1185">Reference proteome</keyword>
<comment type="caution">
    <text evidence="7">The sequence shown here is derived from an EMBL/GenBank/DDBJ whole genome shotgun (WGS) entry which is preliminary data.</text>
</comment>
<feature type="domain" description="HTH tetR-type" evidence="6">
    <location>
        <begin position="1"/>
        <end position="60"/>
    </location>
</feature>
<dbReference type="InterPro" id="IPR009057">
    <property type="entry name" value="Homeodomain-like_sf"/>
</dbReference>
<dbReference type="GO" id="GO:0000976">
    <property type="term" value="F:transcription cis-regulatory region binding"/>
    <property type="evidence" value="ECO:0007669"/>
    <property type="project" value="TreeGrafter"/>
</dbReference>
<dbReference type="Gene3D" id="1.10.10.60">
    <property type="entry name" value="Homeodomain-like"/>
    <property type="match status" value="1"/>
</dbReference>
<keyword evidence="4" id="KW-0804">Transcription</keyword>
<name>A0A318K8E4_9NOCA</name>
<dbReference type="SUPFAM" id="SSF48498">
    <property type="entry name" value="Tetracyclin repressor-like, C-terminal domain"/>
    <property type="match status" value="1"/>
</dbReference>
<dbReference type="SUPFAM" id="SSF46689">
    <property type="entry name" value="Homeodomain-like"/>
    <property type="match status" value="1"/>
</dbReference>
<dbReference type="GO" id="GO:0046677">
    <property type="term" value="P:response to antibiotic"/>
    <property type="evidence" value="ECO:0007669"/>
    <property type="project" value="InterPro"/>
</dbReference>
<dbReference type="GO" id="GO:0045892">
    <property type="term" value="P:negative regulation of DNA-templated transcription"/>
    <property type="evidence" value="ECO:0007669"/>
    <property type="project" value="InterPro"/>
</dbReference>
<keyword evidence="3 5" id="KW-0238">DNA-binding</keyword>
<keyword evidence="2" id="KW-0805">Transcription regulation</keyword>
<sequence length="212" mass="23032">MTRDDIVAAAMELANSEGLDAVSMRRVASRLGVGPMALYTHIDSKDDLFDLLADALAGEIILDENDLTADWRASITRVARSERAMIKRHPWATDLVGKRTTIGPNALLHIEQSLKALDGLGISPARATQIVQAVDQYTTGFVLRETLASSPESFGLESPTGTYLRDTATQAGHQRLMKLLAHDPAALPDPDESFEQGLRWLLEGIARDIVGS</sequence>
<protein>
    <submittedName>
        <fullName evidence="7">TetR family transcriptional regulator</fullName>
    </submittedName>
</protein>
<dbReference type="EMBL" id="QJKF01000001">
    <property type="protein sequence ID" value="PXX70791.1"/>
    <property type="molecule type" value="Genomic_DNA"/>
</dbReference>
<dbReference type="Pfam" id="PF00440">
    <property type="entry name" value="TetR_N"/>
    <property type="match status" value="1"/>
</dbReference>
<evidence type="ECO:0000259" key="6">
    <source>
        <dbReference type="PROSITE" id="PS50977"/>
    </source>
</evidence>
<evidence type="ECO:0000256" key="3">
    <source>
        <dbReference type="ARBA" id="ARBA00023125"/>
    </source>
</evidence>